<feature type="chain" id="PRO_5043594370" description="Salivary kunitz domain protein" evidence="1">
    <location>
        <begin position="20"/>
        <end position="89"/>
    </location>
</feature>
<evidence type="ECO:0000313" key="3">
    <source>
        <dbReference type="Proteomes" id="UP001500889"/>
    </source>
</evidence>
<proteinExistence type="predicted"/>
<evidence type="ECO:0000313" key="2">
    <source>
        <dbReference type="EMBL" id="BFG01056.1"/>
    </source>
</evidence>
<protein>
    <recommendedName>
        <fullName evidence="4">Salivary kunitz domain protein</fullName>
    </recommendedName>
</protein>
<sequence length="89" mass="10197">MKCKCRIIYIVFFLAVAFCVPFNRSPIYDTVCALTGGRLKCYVHNTWGFNERTKECYEVRKGKEPCGFFDGKKGCEDFCHRPPGTGRKG</sequence>
<organism evidence="2 3">
    <name type="scientific">Drosophila madeirensis</name>
    <name type="common">Fruit fly</name>
    <dbReference type="NCBI Taxonomy" id="30013"/>
    <lineage>
        <taxon>Eukaryota</taxon>
        <taxon>Metazoa</taxon>
        <taxon>Ecdysozoa</taxon>
        <taxon>Arthropoda</taxon>
        <taxon>Hexapoda</taxon>
        <taxon>Insecta</taxon>
        <taxon>Pterygota</taxon>
        <taxon>Neoptera</taxon>
        <taxon>Endopterygota</taxon>
        <taxon>Diptera</taxon>
        <taxon>Brachycera</taxon>
        <taxon>Muscomorpha</taxon>
        <taxon>Ephydroidea</taxon>
        <taxon>Drosophilidae</taxon>
        <taxon>Drosophila</taxon>
        <taxon>Sophophora</taxon>
    </lineage>
</organism>
<feature type="signal peptide" evidence="1">
    <location>
        <begin position="1"/>
        <end position="19"/>
    </location>
</feature>
<evidence type="ECO:0008006" key="4">
    <source>
        <dbReference type="Google" id="ProtNLM"/>
    </source>
</evidence>
<evidence type="ECO:0000256" key="1">
    <source>
        <dbReference type="SAM" id="SignalP"/>
    </source>
</evidence>
<accession>A0AAU9FZS1</accession>
<reference evidence="2 3" key="1">
    <citation type="submission" date="2024-02" db="EMBL/GenBank/DDBJ databases">
        <title>A chromosome-level genome assembly of Drosophila madeirensis, a fruit fly species endemic to Madeira island.</title>
        <authorList>
            <person name="Tomihara K."/>
            <person name="Llopart A."/>
            <person name="Yamamoto D."/>
        </authorList>
    </citation>
    <scope>NUCLEOTIDE SEQUENCE [LARGE SCALE GENOMIC DNA]</scope>
    <source>
        <strain evidence="2 3">RF1</strain>
    </source>
</reference>
<dbReference type="AlphaFoldDB" id="A0AAU9FZS1"/>
<name>A0AAU9FZS1_DROMD</name>
<dbReference type="Proteomes" id="UP001500889">
    <property type="component" value="Chromosome A"/>
</dbReference>
<keyword evidence="3" id="KW-1185">Reference proteome</keyword>
<gene>
    <name evidence="2" type="ORF">DMAD_00902</name>
</gene>
<dbReference type="EMBL" id="AP029266">
    <property type="protein sequence ID" value="BFG01056.1"/>
    <property type="molecule type" value="Genomic_DNA"/>
</dbReference>
<keyword evidence="1" id="KW-0732">Signal</keyword>